<feature type="transmembrane region" description="Helical" evidence="1">
    <location>
        <begin position="88"/>
        <end position="109"/>
    </location>
</feature>
<gene>
    <name evidence="2" type="ORF">S01H1_61743</name>
</gene>
<dbReference type="AlphaFoldDB" id="X0X0M9"/>
<feature type="non-terminal residue" evidence="2">
    <location>
        <position position="1"/>
    </location>
</feature>
<keyword evidence="1" id="KW-0472">Membrane</keyword>
<evidence type="ECO:0000313" key="2">
    <source>
        <dbReference type="EMBL" id="GAG36540.1"/>
    </source>
</evidence>
<keyword evidence="1" id="KW-0812">Transmembrane</keyword>
<accession>X0X0M9</accession>
<protein>
    <submittedName>
        <fullName evidence="2">Uncharacterized protein</fullName>
    </submittedName>
</protein>
<feature type="transmembrane region" description="Helical" evidence="1">
    <location>
        <begin position="58"/>
        <end position="76"/>
    </location>
</feature>
<organism evidence="2">
    <name type="scientific">marine sediment metagenome</name>
    <dbReference type="NCBI Taxonomy" id="412755"/>
    <lineage>
        <taxon>unclassified sequences</taxon>
        <taxon>metagenomes</taxon>
        <taxon>ecological metagenomes</taxon>
    </lineage>
</organism>
<feature type="transmembrane region" description="Helical" evidence="1">
    <location>
        <begin position="129"/>
        <end position="153"/>
    </location>
</feature>
<keyword evidence="1" id="KW-1133">Transmembrane helix</keyword>
<name>X0X0M9_9ZZZZ</name>
<dbReference type="EMBL" id="BARS01040515">
    <property type="protein sequence ID" value="GAG36540.1"/>
    <property type="molecule type" value="Genomic_DNA"/>
</dbReference>
<feature type="transmembrane region" description="Helical" evidence="1">
    <location>
        <begin position="22"/>
        <end position="46"/>
    </location>
</feature>
<sequence>DFVETGNSYSEQEEQENDGPGFCANIIGAVFSMGIIALGISMIIIGNNHHCSNNMMKVWIIAHGSIIIMQTIITLINNISERSNEIEAITVVLGIVALGWLIYGTILFWGKNGKPSDCDQLLYDLGKYYIITLWCLYGIILCCIGAVAAVFILNKNLEDSS</sequence>
<comment type="caution">
    <text evidence="2">The sequence shown here is derived from an EMBL/GenBank/DDBJ whole genome shotgun (WGS) entry which is preliminary data.</text>
</comment>
<evidence type="ECO:0000256" key="1">
    <source>
        <dbReference type="SAM" id="Phobius"/>
    </source>
</evidence>
<reference evidence="2" key="1">
    <citation type="journal article" date="2014" name="Front. Microbiol.">
        <title>High frequency of phylogenetically diverse reductive dehalogenase-homologous genes in deep subseafloor sedimentary metagenomes.</title>
        <authorList>
            <person name="Kawai M."/>
            <person name="Futagami T."/>
            <person name="Toyoda A."/>
            <person name="Takaki Y."/>
            <person name="Nishi S."/>
            <person name="Hori S."/>
            <person name="Arai W."/>
            <person name="Tsubouchi T."/>
            <person name="Morono Y."/>
            <person name="Uchiyama I."/>
            <person name="Ito T."/>
            <person name="Fujiyama A."/>
            <person name="Inagaki F."/>
            <person name="Takami H."/>
        </authorList>
    </citation>
    <scope>NUCLEOTIDE SEQUENCE</scope>
    <source>
        <strain evidence="2">Expedition CK06-06</strain>
    </source>
</reference>
<proteinExistence type="predicted"/>